<feature type="transmembrane region" description="Helical" evidence="7">
    <location>
        <begin position="280"/>
        <end position="303"/>
    </location>
</feature>
<evidence type="ECO:0000256" key="4">
    <source>
        <dbReference type="ARBA" id="ARBA00022840"/>
    </source>
</evidence>
<dbReference type="PANTHER" id="PTHR24221:SF654">
    <property type="entry name" value="ATP-BINDING CASSETTE SUB-FAMILY B MEMBER 6"/>
    <property type="match status" value="1"/>
</dbReference>
<dbReference type="PROSITE" id="PS00211">
    <property type="entry name" value="ABC_TRANSPORTER_1"/>
    <property type="match status" value="1"/>
</dbReference>
<dbReference type="SUPFAM" id="SSF90123">
    <property type="entry name" value="ABC transporter transmembrane region"/>
    <property type="match status" value="1"/>
</dbReference>
<feature type="transmembrane region" description="Helical" evidence="7">
    <location>
        <begin position="424"/>
        <end position="450"/>
    </location>
</feature>
<dbReference type="RefSeq" id="WP_148603180.1">
    <property type="nucleotide sequence ID" value="NZ_RXYB01000006.1"/>
</dbReference>
<keyword evidence="2 7" id="KW-0812">Transmembrane</keyword>
<evidence type="ECO:0000256" key="5">
    <source>
        <dbReference type="ARBA" id="ARBA00022989"/>
    </source>
</evidence>
<evidence type="ECO:0000313" key="11">
    <source>
        <dbReference type="Proteomes" id="UP000653358"/>
    </source>
</evidence>
<dbReference type="SUPFAM" id="SSF52540">
    <property type="entry name" value="P-loop containing nucleoside triphosphate hydrolases"/>
    <property type="match status" value="1"/>
</dbReference>
<dbReference type="Proteomes" id="UP000653358">
    <property type="component" value="Unassembled WGS sequence"/>
</dbReference>
<feature type="domain" description="ABC transmembrane type-1" evidence="9">
    <location>
        <begin position="172"/>
        <end position="448"/>
    </location>
</feature>
<feature type="transmembrane region" description="Helical" evidence="7">
    <location>
        <begin position="309"/>
        <end position="328"/>
    </location>
</feature>
<protein>
    <submittedName>
        <fullName evidence="10">NHLP bacteriocin export ABC transporter permease/ATPase subunit</fullName>
    </submittedName>
</protein>
<sequence length="716" mass="79027">MAKKLEEMRQLKEKYEKSAKKAFDKVLSPKKTSSVTLEDNPLISAVVKVAEAMGIAVKIPPLRKLYSGENQFKLIAEESGFRYRSVELKDDWYKNDNGPILAFTKEGAAVALIPSSSTRYKCKTYEGEEKEVDGSFELSDAYVFYPPLPKEPVSFRKMVKLGAKLIQRRDFIGMIVLAVAASLLSLLPSIAMQQAFNVWIPQNQSIAILVVGLILVAVAVSRGLFTMVQSLCILRIQGKLSILQNSLLDKLLSLSASFFKQYSSGALALRATGFATIQKILSVNVITMIITTAFSIVNGFYIFSINATIGFIAMGLTALSVFLTLIIGKMQMKCQRKSIKMTNNISGMVLELITSVSRLRVAGAESRAYLKWVNEYAAQREVEYKRGKLTALLRLSTIALPTLCMCVIYYYVSINSISSGDFVAINSAFVIFISSLLGLVQALIAVNSVIPQYENTKPIIDGVPEVDSFKTTPGKILGDIEITHLRFSYYEGGPTILDNISISIKHGEYVAIIGASGSGKSTLLRLLLGFEKPTNGNIYCGGYDLESVDIREIRKQMGVVLQDSQLIPGDILSNIAGSKKELTEDDVWELLKKVGMDEEIREMPMGLKTMVAEGAGTLSGGQRQKLLIARAIAATPAIIFFDEATSALDNRSQKIVSESMKNLDATRLVIAHRLSTILDCDRILVLEKGNIVEEGSYEELMKNKSYFYKYAKRQLL</sequence>
<feature type="transmembrane region" description="Helical" evidence="7">
    <location>
        <begin position="204"/>
        <end position="225"/>
    </location>
</feature>
<dbReference type="InterPro" id="IPR022515">
    <property type="entry name" value="NHPM_micro_ABC2"/>
</dbReference>
<evidence type="ECO:0000256" key="7">
    <source>
        <dbReference type="SAM" id="Phobius"/>
    </source>
</evidence>
<dbReference type="EMBL" id="WJBB01000007">
    <property type="protein sequence ID" value="MBC3796946.1"/>
    <property type="molecule type" value="Genomic_DNA"/>
</dbReference>
<comment type="subcellular location">
    <subcellularLocation>
        <location evidence="1">Cell membrane</location>
        <topology evidence="1">Multi-pass membrane protein</topology>
    </subcellularLocation>
</comment>
<name>A0ABR6WKX9_9FIRM</name>
<dbReference type="InterPro" id="IPR003439">
    <property type="entry name" value="ABC_transporter-like_ATP-bd"/>
</dbReference>
<evidence type="ECO:0000313" key="10">
    <source>
        <dbReference type="EMBL" id="MBC3796946.1"/>
    </source>
</evidence>
<feature type="domain" description="ABC transporter" evidence="8">
    <location>
        <begin position="480"/>
        <end position="713"/>
    </location>
</feature>
<comment type="caution">
    <text evidence="10">The sequence shown here is derived from an EMBL/GenBank/DDBJ whole genome shotgun (WGS) entry which is preliminary data.</text>
</comment>
<dbReference type="Pfam" id="PF00005">
    <property type="entry name" value="ABC_tran"/>
    <property type="match status" value="1"/>
</dbReference>
<dbReference type="PROSITE" id="PS50893">
    <property type="entry name" value="ABC_TRANSPORTER_2"/>
    <property type="match status" value="1"/>
</dbReference>
<dbReference type="PROSITE" id="PS50929">
    <property type="entry name" value="ABC_TM1F"/>
    <property type="match status" value="1"/>
</dbReference>
<dbReference type="InterPro" id="IPR039421">
    <property type="entry name" value="Type_1_exporter"/>
</dbReference>
<dbReference type="InterPro" id="IPR017871">
    <property type="entry name" value="ABC_transporter-like_CS"/>
</dbReference>
<dbReference type="InterPro" id="IPR027417">
    <property type="entry name" value="P-loop_NTPase"/>
</dbReference>
<dbReference type="PANTHER" id="PTHR24221">
    <property type="entry name" value="ATP-BINDING CASSETTE SUB-FAMILY B"/>
    <property type="match status" value="1"/>
</dbReference>
<feature type="transmembrane region" description="Helical" evidence="7">
    <location>
        <begin position="391"/>
        <end position="412"/>
    </location>
</feature>
<dbReference type="Gene3D" id="1.20.1560.10">
    <property type="entry name" value="ABC transporter type 1, transmembrane domain"/>
    <property type="match status" value="1"/>
</dbReference>
<evidence type="ECO:0000256" key="6">
    <source>
        <dbReference type="ARBA" id="ARBA00023136"/>
    </source>
</evidence>
<dbReference type="InterPro" id="IPR011527">
    <property type="entry name" value="ABC1_TM_dom"/>
</dbReference>
<evidence type="ECO:0000256" key="1">
    <source>
        <dbReference type="ARBA" id="ARBA00004651"/>
    </source>
</evidence>
<proteinExistence type="predicted"/>
<keyword evidence="4" id="KW-0067">ATP-binding</keyword>
<evidence type="ECO:0000256" key="3">
    <source>
        <dbReference type="ARBA" id="ARBA00022741"/>
    </source>
</evidence>
<feature type="transmembrane region" description="Helical" evidence="7">
    <location>
        <begin position="171"/>
        <end position="192"/>
    </location>
</feature>
<dbReference type="Pfam" id="PF00664">
    <property type="entry name" value="ABC_membrane"/>
    <property type="match status" value="1"/>
</dbReference>
<dbReference type="InterPro" id="IPR036640">
    <property type="entry name" value="ABC1_TM_sf"/>
</dbReference>
<keyword evidence="5 7" id="KW-1133">Transmembrane helix</keyword>
<reference evidence="10 11" key="1">
    <citation type="journal article" date="2020" name="mSystems">
        <title>Defining Genomic and Predicted Metabolic Features of the Acetobacterium Genus.</title>
        <authorList>
            <person name="Ross D.E."/>
            <person name="Marshall C.W."/>
            <person name="Gulliver D."/>
            <person name="May H.D."/>
            <person name="Norman R.S."/>
        </authorList>
    </citation>
    <scope>NUCLEOTIDE SEQUENCE [LARGE SCALE GENOMIC DNA]</scope>
    <source>
        <strain evidence="10 11">DSM 9173</strain>
    </source>
</reference>
<keyword evidence="11" id="KW-1185">Reference proteome</keyword>
<dbReference type="Gene3D" id="3.40.50.300">
    <property type="entry name" value="P-loop containing nucleotide triphosphate hydrolases"/>
    <property type="match status" value="1"/>
</dbReference>
<evidence type="ECO:0000259" key="8">
    <source>
        <dbReference type="PROSITE" id="PS50893"/>
    </source>
</evidence>
<dbReference type="NCBIfam" id="TIGR03797">
    <property type="entry name" value="NHLM_micro_ABC2"/>
    <property type="match status" value="1"/>
</dbReference>
<dbReference type="InterPro" id="IPR003593">
    <property type="entry name" value="AAA+_ATPase"/>
</dbReference>
<keyword evidence="3" id="KW-0547">Nucleotide-binding</keyword>
<gene>
    <name evidence="10" type="ORF">GH807_07785</name>
</gene>
<accession>A0ABR6WKX9</accession>
<keyword evidence="6 7" id="KW-0472">Membrane</keyword>
<organism evidence="10 11">
    <name type="scientific">Acetobacterium tundrae</name>
    <dbReference type="NCBI Taxonomy" id="132932"/>
    <lineage>
        <taxon>Bacteria</taxon>
        <taxon>Bacillati</taxon>
        <taxon>Bacillota</taxon>
        <taxon>Clostridia</taxon>
        <taxon>Eubacteriales</taxon>
        <taxon>Eubacteriaceae</taxon>
        <taxon>Acetobacterium</taxon>
    </lineage>
</organism>
<evidence type="ECO:0000259" key="9">
    <source>
        <dbReference type="PROSITE" id="PS50929"/>
    </source>
</evidence>
<dbReference type="SMART" id="SM00382">
    <property type="entry name" value="AAA"/>
    <property type="match status" value="1"/>
</dbReference>
<evidence type="ECO:0000256" key="2">
    <source>
        <dbReference type="ARBA" id="ARBA00022692"/>
    </source>
</evidence>